<dbReference type="RefSeq" id="XP_007396802.1">
    <property type="nucleotide sequence ID" value="XM_007396740.1"/>
</dbReference>
<sequence length="181" mass="19878">MSVLVTIATVPGSLESQELVKKLAGFRRISSTKHKLSAHVLYLAPGTTGNPNAYLNLARVFAQTSTVALFPGNLSVVPPKSFQRPVSSSSSLSIDKPVVFSLRGRTTFPFSPLSPVLMGRDNPVWCTERFFLGLSRPANWAECLWQIWLENFGGVDVRPTTDWVDEVRTSHNASSAEVFDP</sequence>
<dbReference type="Proteomes" id="UP000008370">
    <property type="component" value="Unassembled WGS sequence"/>
</dbReference>
<proteinExistence type="predicted"/>
<protein>
    <submittedName>
        <fullName evidence="1">Uncharacterized protein</fullName>
    </submittedName>
</protein>
<dbReference type="InParanoid" id="K5UVP1"/>
<dbReference type="OrthoDB" id="3056235at2759"/>
<accession>K5UVP1</accession>
<organism evidence="1 2">
    <name type="scientific">Phanerochaete carnosa (strain HHB-10118-sp)</name>
    <name type="common">White-rot fungus</name>
    <name type="synonym">Peniophora carnosa</name>
    <dbReference type="NCBI Taxonomy" id="650164"/>
    <lineage>
        <taxon>Eukaryota</taxon>
        <taxon>Fungi</taxon>
        <taxon>Dikarya</taxon>
        <taxon>Basidiomycota</taxon>
        <taxon>Agaricomycotina</taxon>
        <taxon>Agaricomycetes</taxon>
        <taxon>Polyporales</taxon>
        <taxon>Phanerochaetaceae</taxon>
        <taxon>Phanerochaete</taxon>
    </lineage>
</organism>
<keyword evidence="2" id="KW-1185">Reference proteome</keyword>
<dbReference type="AlphaFoldDB" id="K5UVP1"/>
<dbReference type="EMBL" id="JH930473">
    <property type="protein sequence ID" value="EKM54101.1"/>
    <property type="molecule type" value="Genomic_DNA"/>
</dbReference>
<dbReference type="STRING" id="650164.K5UVP1"/>
<gene>
    <name evidence="1" type="ORF">PHACADRAFT_257714</name>
</gene>
<dbReference type="KEGG" id="pco:PHACADRAFT_257714"/>
<dbReference type="GeneID" id="18916924"/>
<evidence type="ECO:0000313" key="1">
    <source>
        <dbReference type="EMBL" id="EKM54101.1"/>
    </source>
</evidence>
<reference evidence="1 2" key="1">
    <citation type="journal article" date="2012" name="BMC Genomics">
        <title>Comparative genomics of the white-rot fungi, Phanerochaete carnosa and P. chrysosporium, to elucidate the genetic basis of the distinct wood types they colonize.</title>
        <authorList>
            <person name="Suzuki H."/>
            <person name="MacDonald J."/>
            <person name="Syed K."/>
            <person name="Salamov A."/>
            <person name="Hori C."/>
            <person name="Aerts A."/>
            <person name="Henrissat B."/>
            <person name="Wiebenga A."/>
            <person name="vanKuyk P.A."/>
            <person name="Barry K."/>
            <person name="Lindquist E."/>
            <person name="LaButti K."/>
            <person name="Lapidus A."/>
            <person name="Lucas S."/>
            <person name="Coutinho P."/>
            <person name="Gong Y."/>
            <person name="Samejima M."/>
            <person name="Mahadevan R."/>
            <person name="Abou-Zaid M."/>
            <person name="de Vries R.P."/>
            <person name="Igarashi K."/>
            <person name="Yadav J.S."/>
            <person name="Grigoriev I.V."/>
            <person name="Master E.R."/>
        </authorList>
    </citation>
    <scope>NUCLEOTIDE SEQUENCE [LARGE SCALE GENOMIC DNA]</scope>
    <source>
        <strain evidence="1 2">HHB-10118-sp</strain>
    </source>
</reference>
<name>K5UVP1_PHACS</name>
<dbReference type="HOGENOM" id="CLU_1489505_0_0_1"/>
<evidence type="ECO:0000313" key="2">
    <source>
        <dbReference type="Proteomes" id="UP000008370"/>
    </source>
</evidence>